<accession>A0ABR6U4K1</accession>
<dbReference type="RefSeq" id="WP_186344470.1">
    <property type="nucleotide sequence ID" value="NZ_BMMR01000001.1"/>
</dbReference>
<evidence type="ECO:0000313" key="1">
    <source>
        <dbReference type="EMBL" id="MBC2959230.1"/>
    </source>
</evidence>
<name>A0ABR6U4K1_9ACTN</name>
<evidence type="ECO:0008006" key="3">
    <source>
        <dbReference type="Google" id="ProtNLM"/>
    </source>
</evidence>
<keyword evidence="2" id="KW-1185">Reference proteome</keyword>
<comment type="caution">
    <text evidence="1">The sequence shown here is derived from an EMBL/GenBank/DDBJ whole genome shotgun (WGS) entry which is preliminary data.</text>
</comment>
<evidence type="ECO:0000313" key="2">
    <source>
        <dbReference type="Proteomes" id="UP000604001"/>
    </source>
</evidence>
<reference evidence="1 2" key="1">
    <citation type="submission" date="2020-08" db="EMBL/GenBank/DDBJ databases">
        <title>novel species in genus Nocardioides.</title>
        <authorList>
            <person name="Zhang G."/>
        </authorList>
    </citation>
    <scope>NUCLEOTIDE SEQUENCE [LARGE SCALE GENOMIC DNA]</scope>
    <source>
        <strain evidence="1 2">SC8A-24</strain>
    </source>
</reference>
<dbReference type="Proteomes" id="UP000604001">
    <property type="component" value="Unassembled WGS sequence"/>
</dbReference>
<protein>
    <recommendedName>
        <fullName evidence="3">Helix-turn-helix domain-containing protein</fullName>
    </recommendedName>
</protein>
<dbReference type="EMBL" id="JACMYC010000001">
    <property type="protein sequence ID" value="MBC2959230.1"/>
    <property type="molecule type" value="Genomic_DNA"/>
</dbReference>
<organism evidence="1 2">
    <name type="scientific">Nocardioides deserti</name>
    <dbReference type="NCBI Taxonomy" id="1588644"/>
    <lineage>
        <taxon>Bacteria</taxon>
        <taxon>Bacillati</taxon>
        <taxon>Actinomycetota</taxon>
        <taxon>Actinomycetes</taxon>
        <taxon>Propionibacteriales</taxon>
        <taxon>Nocardioidaceae</taxon>
        <taxon>Nocardioides</taxon>
    </lineage>
</organism>
<gene>
    <name evidence="1" type="ORF">H7344_02820</name>
</gene>
<proteinExistence type="predicted"/>
<sequence>MRQRTAIPAPADQRRIEKRARFNAARAELEAAEAELLAAVVGAMKYGASHREAAASAGISDRTAHRWG</sequence>